<dbReference type="InterPro" id="IPR050624">
    <property type="entry name" value="HTH-type_Tx_Regulator"/>
</dbReference>
<evidence type="ECO:0000313" key="6">
    <source>
        <dbReference type="Proteomes" id="UP000248798"/>
    </source>
</evidence>
<reference evidence="4 7" key="2">
    <citation type="submission" date="2019-02" db="EMBL/GenBank/DDBJ databases">
        <title>Complete genome sequence of Desulfobacter hydrogenophilus AcRS1.</title>
        <authorList>
            <person name="Marietou A."/>
            <person name="Lund M.B."/>
            <person name="Marshall I.P.G."/>
            <person name="Schreiber L."/>
            <person name="Jorgensen B."/>
        </authorList>
    </citation>
    <scope>NUCLEOTIDE SEQUENCE [LARGE SCALE GENOMIC DNA]</scope>
    <source>
        <strain evidence="4 7">AcRS1</strain>
    </source>
</reference>
<evidence type="ECO:0000313" key="4">
    <source>
        <dbReference type="EMBL" id="QBH15020.1"/>
    </source>
</evidence>
<keyword evidence="1 2" id="KW-0238">DNA-binding</keyword>
<dbReference type="RefSeq" id="WP_111955002.1">
    <property type="nucleotide sequence ID" value="NZ_CP036313.1"/>
</dbReference>
<dbReference type="SUPFAM" id="SSF48498">
    <property type="entry name" value="Tetracyclin repressor-like, C-terminal domain"/>
    <property type="match status" value="1"/>
</dbReference>
<proteinExistence type="predicted"/>
<organism evidence="5 6">
    <name type="scientific">Desulfobacter hydrogenophilus</name>
    <dbReference type="NCBI Taxonomy" id="2291"/>
    <lineage>
        <taxon>Bacteria</taxon>
        <taxon>Pseudomonadati</taxon>
        <taxon>Thermodesulfobacteriota</taxon>
        <taxon>Desulfobacteria</taxon>
        <taxon>Desulfobacterales</taxon>
        <taxon>Desulfobacteraceae</taxon>
        <taxon>Desulfobacter</taxon>
    </lineage>
</organism>
<dbReference type="AlphaFoldDB" id="A0A328FDF7"/>
<dbReference type="EMBL" id="QLNI01000011">
    <property type="protein sequence ID" value="RAM02734.1"/>
    <property type="molecule type" value="Genomic_DNA"/>
</dbReference>
<dbReference type="EMBL" id="CP036313">
    <property type="protein sequence ID" value="QBH15020.1"/>
    <property type="molecule type" value="Genomic_DNA"/>
</dbReference>
<feature type="domain" description="HTH tetR-type" evidence="3">
    <location>
        <begin position="10"/>
        <end position="70"/>
    </location>
</feature>
<evidence type="ECO:0000256" key="1">
    <source>
        <dbReference type="ARBA" id="ARBA00023125"/>
    </source>
</evidence>
<dbReference type="PANTHER" id="PTHR43479:SF11">
    <property type="entry name" value="ACREF_ENVCD OPERON REPRESSOR-RELATED"/>
    <property type="match status" value="1"/>
</dbReference>
<evidence type="ECO:0000259" key="3">
    <source>
        <dbReference type="PROSITE" id="PS50977"/>
    </source>
</evidence>
<protein>
    <submittedName>
        <fullName evidence="4">TetR family transcriptional regulator</fullName>
    </submittedName>
</protein>
<gene>
    <name evidence="5" type="ORF">DO021_06735</name>
    <name evidence="4" type="ORF">EYB58_20125</name>
</gene>
<dbReference type="PANTHER" id="PTHR43479">
    <property type="entry name" value="ACREF/ENVCD OPERON REPRESSOR-RELATED"/>
    <property type="match status" value="1"/>
</dbReference>
<sequence length="202" mass="23262">MARKTKKEAEKTRQQILDAALKLCSEKGYSKTTFVDIANEIGLTKGAVYWHFKTKPELLAAMISYGEEKQCKRFENMEPKSVADLREGIVEFANTIVSDEEVWKFEFFCGFQIEWSTELMAQVHEKLAELRVDPMKDFEKKLVRLQEKGALSNEKDARTLALCFASSWIGAMHLAMYGEYDRNKFVEVILESFDLLFSSLSN</sequence>
<reference evidence="5 6" key="1">
    <citation type="submission" date="2018-06" db="EMBL/GenBank/DDBJ databases">
        <title>Complete Genome Sequence of Desulfobacter hydrogenophilus (DSM3380).</title>
        <authorList>
            <person name="Marietou A."/>
            <person name="Schreiber L."/>
            <person name="Marshall I."/>
            <person name="Jorgensen B."/>
        </authorList>
    </citation>
    <scope>NUCLEOTIDE SEQUENCE [LARGE SCALE GENOMIC DNA]</scope>
    <source>
        <strain evidence="5 6">DSM 3380</strain>
    </source>
</reference>
<dbReference type="Proteomes" id="UP000293902">
    <property type="component" value="Chromosome"/>
</dbReference>
<dbReference type="OrthoDB" id="5394806at2"/>
<evidence type="ECO:0000313" key="7">
    <source>
        <dbReference type="Proteomes" id="UP000293902"/>
    </source>
</evidence>
<dbReference type="PROSITE" id="PS50977">
    <property type="entry name" value="HTH_TETR_2"/>
    <property type="match status" value="1"/>
</dbReference>
<dbReference type="Pfam" id="PF00440">
    <property type="entry name" value="TetR_N"/>
    <property type="match status" value="1"/>
</dbReference>
<feature type="DNA-binding region" description="H-T-H motif" evidence="2">
    <location>
        <begin position="33"/>
        <end position="52"/>
    </location>
</feature>
<dbReference type="Gene3D" id="1.10.357.10">
    <property type="entry name" value="Tetracycline Repressor, domain 2"/>
    <property type="match status" value="1"/>
</dbReference>
<dbReference type="InterPro" id="IPR001647">
    <property type="entry name" value="HTH_TetR"/>
</dbReference>
<dbReference type="InterPro" id="IPR036271">
    <property type="entry name" value="Tet_transcr_reg_TetR-rel_C_sf"/>
</dbReference>
<keyword evidence="7" id="KW-1185">Reference proteome</keyword>
<evidence type="ECO:0000313" key="5">
    <source>
        <dbReference type="EMBL" id="RAM02734.1"/>
    </source>
</evidence>
<dbReference type="GO" id="GO:0003677">
    <property type="term" value="F:DNA binding"/>
    <property type="evidence" value="ECO:0007669"/>
    <property type="project" value="UniProtKB-UniRule"/>
</dbReference>
<dbReference type="SUPFAM" id="SSF46689">
    <property type="entry name" value="Homeodomain-like"/>
    <property type="match status" value="1"/>
</dbReference>
<evidence type="ECO:0000256" key="2">
    <source>
        <dbReference type="PROSITE-ProRule" id="PRU00335"/>
    </source>
</evidence>
<dbReference type="Proteomes" id="UP000248798">
    <property type="component" value="Unassembled WGS sequence"/>
</dbReference>
<dbReference type="PRINTS" id="PR00455">
    <property type="entry name" value="HTHTETR"/>
</dbReference>
<name>A0A328FDF7_9BACT</name>
<dbReference type="InterPro" id="IPR009057">
    <property type="entry name" value="Homeodomain-like_sf"/>
</dbReference>
<accession>A0A328FDF7</accession>